<reference evidence="2" key="1">
    <citation type="submission" date="2016-06" db="EMBL/GenBank/DDBJ databases">
        <title>Parallel loss of symbiosis genes in relatives of nitrogen-fixing non-legume Parasponia.</title>
        <authorList>
            <person name="Van Velzen R."/>
            <person name="Holmer R."/>
            <person name="Bu F."/>
            <person name="Rutten L."/>
            <person name="Van Zeijl A."/>
            <person name="Liu W."/>
            <person name="Santuari L."/>
            <person name="Cao Q."/>
            <person name="Sharma T."/>
            <person name="Shen D."/>
            <person name="Roswanjaya Y."/>
            <person name="Wardhani T."/>
            <person name="Kalhor M.S."/>
            <person name="Jansen J."/>
            <person name="Van den Hoogen J."/>
            <person name="Gungor B."/>
            <person name="Hartog M."/>
            <person name="Hontelez J."/>
            <person name="Verver J."/>
            <person name="Yang W.-C."/>
            <person name="Schijlen E."/>
            <person name="Repin R."/>
            <person name="Schilthuizen M."/>
            <person name="Schranz E."/>
            <person name="Heidstra R."/>
            <person name="Miyata K."/>
            <person name="Fedorova E."/>
            <person name="Kohlen W."/>
            <person name="Bisseling T."/>
            <person name="Smit S."/>
            <person name="Geurts R."/>
        </authorList>
    </citation>
    <scope>NUCLEOTIDE SEQUENCE [LARGE SCALE GENOMIC DNA]</scope>
    <source>
        <strain evidence="2">cv. WU1-14</strain>
    </source>
</reference>
<dbReference type="OrthoDB" id="10432669at2759"/>
<protein>
    <submittedName>
        <fullName evidence="1">Uncharacterized protein</fullName>
    </submittedName>
</protein>
<evidence type="ECO:0000313" key="2">
    <source>
        <dbReference type="Proteomes" id="UP000237105"/>
    </source>
</evidence>
<proteinExistence type="predicted"/>
<feature type="non-terminal residue" evidence="1">
    <location>
        <position position="1"/>
    </location>
</feature>
<dbReference type="AlphaFoldDB" id="A0A2P5CYE7"/>
<organism evidence="1 2">
    <name type="scientific">Parasponia andersonii</name>
    <name type="common">Sponia andersonii</name>
    <dbReference type="NCBI Taxonomy" id="3476"/>
    <lineage>
        <taxon>Eukaryota</taxon>
        <taxon>Viridiplantae</taxon>
        <taxon>Streptophyta</taxon>
        <taxon>Embryophyta</taxon>
        <taxon>Tracheophyta</taxon>
        <taxon>Spermatophyta</taxon>
        <taxon>Magnoliopsida</taxon>
        <taxon>eudicotyledons</taxon>
        <taxon>Gunneridae</taxon>
        <taxon>Pentapetalae</taxon>
        <taxon>rosids</taxon>
        <taxon>fabids</taxon>
        <taxon>Rosales</taxon>
        <taxon>Cannabaceae</taxon>
        <taxon>Parasponia</taxon>
    </lineage>
</organism>
<name>A0A2P5CYE7_PARAD</name>
<dbReference type="Proteomes" id="UP000237105">
    <property type="component" value="Unassembled WGS sequence"/>
</dbReference>
<evidence type="ECO:0000313" key="1">
    <source>
        <dbReference type="EMBL" id="PON66068.1"/>
    </source>
</evidence>
<comment type="caution">
    <text evidence="1">The sequence shown here is derived from an EMBL/GenBank/DDBJ whole genome shotgun (WGS) entry which is preliminary data.</text>
</comment>
<dbReference type="EMBL" id="JXTB01000083">
    <property type="protein sequence ID" value="PON66068.1"/>
    <property type="molecule type" value="Genomic_DNA"/>
</dbReference>
<gene>
    <name evidence="1" type="ORF">PanWU01x14_112950</name>
</gene>
<keyword evidence="2" id="KW-1185">Reference proteome</keyword>
<accession>A0A2P5CYE7</accession>
<sequence>TSKNLKIDLYIDLVKVNGQSQHSVKNQHVSQRLRRLSQWRSQMALMTWSTALTAQLNGSDSAQISELTQFIATNFRRLVRTPIGMIFSATCSLVELFDLTYNSCMFGTND</sequence>